<organism evidence="18 19">
    <name type="scientific">Massilia cellulosiltytica</name>
    <dbReference type="NCBI Taxonomy" id="2683234"/>
    <lineage>
        <taxon>Bacteria</taxon>
        <taxon>Pseudomonadati</taxon>
        <taxon>Pseudomonadota</taxon>
        <taxon>Betaproteobacteria</taxon>
        <taxon>Burkholderiales</taxon>
        <taxon>Oxalobacteraceae</taxon>
        <taxon>Telluria group</taxon>
        <taxon>Massilia</taxon>
    </lineage>
</organism>
<dbReference type="PRINTS" id="PR01041">
    <property type="entry name" value="TRNASYNTHMET"/>
</dbReference>
<comment type="caution">
    <text evidence="18">The sequence shown here is derived from an EMBL/GenBank/DDBJ whole genome shotgun (WGS) entry which is preliminary data.</text>
</comment>
<dbReference type="InterPro" id="IPR014729">
    <property type="entry name" value="Rossmann-like_a/b/a_fold"/>
</dbReference>
<dbReference type="CDD" id="cd02800">
    <property type="entry name" value="tRNA_bind_EcMetRS_like"/>
    <property type="match status" value="1"/>
</dbReference>
<feature type="binding site" evidence="16">
    <location>
        <position position="148"/>
    </location>
    <ligand>
        <name>Zn(2+)</name>
        <dbReference type="ChEBI" id="CHEBI:29105"/>
    </ligand>
</feature>
<dbReference type="Pfam" id="PF01588">
    <property type="entry name" value="tRNA_bind"/>
    <property type="match status" value="1"/>
</dbReference>
<dbReference type="SUPFAM" id="SSF47323">
    <property type="entry name" value="Anticodon-binding domain of a subclass of class I aminoacyl-tRNA synthetases"/>
    <property type="match status" value="1"/>
</dbReference>
<dbReference type="InterPro" id="IPR033911">
    <property type="entry name" value="MetRS_core"/>
</dbReference>
<evidence type="ECO:0000256" key="3">
    <source>
        <dbReference type="ARBA" id="ARBA00008258"/>
    </source>
</evidence>
<evidence type="ECO:0000259" key="17">
    <source>
        <dbReference type="PROSITE" id="PS50886"/>
    </source>
</evidence>
<dbReference type="EMBL" id="WSES01000007">
    <property type="protein sequence ID" value="MVW62849.1"/>
    <property type="molecule type" value="Genomic_DNA"/>
</dbReference>
<dbReference type="Gene3D" id="1.10.730.10">
    <property type="entry name" value="Isoleucyl-tRNA Synthetase, Domain 1"/>
    <property type="match status" value="1"/>
</dbReference>
<dbReference type="InterPro" id="IPR004495">
    <property type="entry name" value="Met-tRNA-synth_bsu_C"/>
</dbReference>
<keyword evidence="10 16" id="KW-0862">Zinc</keyword>
<evidence type="ECO:0000256" key="2">
    <source>
        <dbReference type="ARBA" id="ARBA00004496"/>
    </source>
</evidence>
<evidence type="ECO:0000256" key="14">
    <source>
        <dbReference type="ARBA" id="ARBA00023146"/>
    </source>
</evidence>
<evidence type="ECO:0000256" key="16">
    <source>
        <dbReference type="HAMAP-Rule" id="MF_00098"/>
    </source>
</evidence>
<sequence length="709" mass="79134">MTRKLFVTTALPYANAAFHIGHMMEYIQADIWVRFQRMQRDAGAQRVVHFVGADDTHGTPIMIAAEKEGVTPQEFVAKIAAGRAQYLDGFHIAFDNWYSTDSPENVDLSQGIYRRLRDNGLITTKTVDRFYDTAKGMFLADRNIKGECPVCHAKDQYGDNCEVCGAAYQPTELINPYSVFTGSTPILKPSEQYFFKLSDPRCFQFLKEWLNTPGRLQPEMVNKVSEWLGENGEKLADWDISRDAPYFGIPIPDAPGKFFYVWLDAPVGYLASLKNYFEKQGIDYEAFLNDPSAEQVHFIGKDIVSFHLLFWPAMLNFSGHPIIDKLKVNVHGHLTVNNEKMSKSRGTGISPLRYLQLGMNPEWLRYYLAFKLNARVEDLDFTGEDFVARVNSDLIGKYVNIASRCAGFIAKRFDGKLASTLSDDAKSWIARALNGENGERQAAIAANFESREFGKALREIMEVADVANRYVDENKPWILAKDESKTSELHDVCTTALILFRQLTIMLSPVLPHVAARVREFLGDEAYSWQDTQGEGVYAPLLGRTIGAYSHLMQRVDAKMVEDLFDKPAPAGAAPADAVETAAAPAPEASDIEELAPEISIDDFTKIDLRVAKIVNCEHVEGAGKLLRLTLDVGEGRYRNVFSGIKSAYQPEQLIGKLTVLVANLAPRKMKFGVSEGMVLCASAKDEKANPGLYLLEPVSGAQPGMRIR</sequence>
<keyword evidence="19" id="KW-1185">Reference proteome</keyword>
<dbReference type="InterPro" id="IPR023458">
    <property type="entry name" value="Met-tRNA_ligase_1"/>
</dbReference>
<dbReference type="NCBIfam" id="TIGR00398">
    <property type="entry name" value="metG"/>
    <property type="match status" value="1"/>
</dbReference>
<comment type="function">
    <text evidence="1 16">Is required not only for elongation of protein synthesis but also for the initiation of all mRNA translation through initiator tRNA(fMet) aminoacylation.</text>
</comment>
<dbReference type="CDD" id="cd07957">
    <property type="entry name" value="Anticodon_Ia_Met"/>
    <property type="match status" value="1"/>
</dbReference>
<dbReference type="Gene3D" id="3.40.50.620">
    <property type="entry name" value="HUPs"/>
    <property type="match status" value="1"/>
</dbReference>
<keyword evidence="12 16" id="KW-0694">RNA-binding</keyword>
<gene>
    <name evidence="16 18" type="primary">metG</name>
    <name evidence="18" type="ORF">GPY61_23235</name>
</gene>
<dbReference type="PANTHER" id="PTHR45765:SF1">
    <property type="entry name" value="METHIONINE--TRNA LIGASE, CYTOPLASMIC"/>
    <property type="match status" value="1"/>
</dbReference>
<evidence type="ECO:0000256" key="1">
    <source>
        <dbReference type="ARBA" id="ARBA00003314"/>
    </source>
</evidence>
<dbReference type="InterPro" id="IPR012340">
    <property type="entry name" value="NA-bd_OB-fold"/>
</dbReference>
<keyword evidence="6 16" id="KW-0820">tRNA-binding</keyword>
<comment type="catalytic activity">
    <reaction evidence="15 16">
        <text>tRNA(Met) + L-methionine + ATP = L-methionyl-tRNA(Met) + AMP + diphosphate</text>
        <dbReference type="Rhea" id="RHEA:13481"/>
        <dbReference type="Rhea" id="RHEA-COMP:9667"/>
        <dbReference type="Rhea" id="RHEA-COMP:9698"/>
        <dbReference type="ChEBI" id="CHEBI:30616"/>
        <dbReference type="ChEBI" id="CHEBI:33019"/>
        <dbReference type="ChEBI" id="CHEBI:57844"/>
        <dbReference type="ChEBI" id="CHEBI:78442"/>
        <dbReference type="ChEBI" id="CHEBI:78530"/>
        <dbReference type="ChEBI" id="CHEBI:456215"/>
        <dbReference type="EC" id="6.1.1.10"/>
    </reaction>
</comment>
<comment type="cofactor">
    <cofactor evidence="16">
        <name>Zn(2+)</name>
        <dbReference type="ChEBI" id="CHEBI:29105"/>
    </cofactor>
    <text evidence="16">Binds 1 zinc ion per subunit.</text>
</comment>
<evidence type="ECO:0000256" key="15">
    <source>
        <dbReference type="ARBA" id="ARBA00047364"/>
    </source>
</evidence>
<dbReference type="PROSITE" id="PS50886">
    <property type="entry name" value="TRBD"/>
    <property type="match status" value="1"/>
</dbReference>
<protein>
    <recommendedName>
        <fullName evidence="16">Methionine--tRNA ligase</fullName>
        <ecNumber evidence="16">6.1.1.10</ecNumber>
    </recommendedName>
    <alternativeName>
        <fullName evidence="16">Methionyl-tRNA synthetase</fullName>
        <shortName evidence="16">MetRS</shortName>
    </alternativeName>
</protein>
<dbReference type="SUPFAM" id="SSF50249">
    <property type="entry name" value="Nucleic acid-binding proteins"/>
    <property type="match status" value="1"/>
</dbReference>
<feature type="domain" description="TRNA-binding" evidence="17">
    <location>
        <begin position="603"/>
        <end position="709"/>
    </location>
</feature>
<dbReference type="InterPro" id="IPR001412">
    <property type="entry name" value="aa-tRNA-synth_I_CS"/>
</dbReference>
<reference evidence="18 19" key="1">
    <citation type="submission" date="2019-12" db="EMBL/GenBank/DDBJ databases">
        <authorList>
            <person name="Li C."/>
            <person name="Zhao J."/>
        </authorList>
    </citation>
    <scope>NUCLEOTIDE SEQUENCE [LARGE SCALE GENOMIC DNA]</scope>
    <source>
        <strain evidence="18 19">NEAU-DD11</strain>
    </source>
</reference>
<dbReference type="InterPro" id="IPR014758">
    <property type="entry name" value="Met-tRNA_synth"/>
</dbReference>
<dbReference type="GO" id="GO:0005524">
    <property type="term" value="F:ATP binding"/>
    <property type="evidence" value="ECO:0007669"/>
    <property type="project" value="UniProtKB-UniRule"/>
</dbReference>
<dbReference type="InterPro" id="IPR013155">
    <property type="entry name" value="M/V/L/I-tRNA-synth_anticd-bd"/>
</dbReference>
<dbReference type="SUPFAM" id="SSF57770">
    <property type="entry name" value="Methionyl-tRNA synthetase (MetRS), Zn-domain"/>
    <property type="match status" value="1"/>
</dbReference>
<accession>A0A7X3G4L8</accession>
<evidence type="ECO:0000256" key="13">
    <source>
        <dbReference type="ARBA" id="ARBA00022917"/>
    </source>
</evidence>
<dbReference type="Gene3D" id="2.40.50.140">
    <property type="entry name" value="Nucleic acid-binding proteins"/>
    <property type="match status" value="1"/>
</dbReference>
<dbReference type="Proteomes" id="UP000443353">
    <property type="component" value="Unassembled WGS sequence"/>
</dbReference>
<evidence type="ECO:0000313" key="19">
    <source>
        <dbReference type="Proteomes" id="UP000443353"/>
    </source>
</evidence>
<dbReference type="GO" id="GO:0000049">
    <property type="term" value="F:tRNA binding"/>
    <property type="evidence" value="ECO:0007669"/>
    <property type="project" value="UniProtKB-UniRule"/>
</dbReference>
<dbReference type="EC" id="6.1.1.10" evidence="16"/>
<dbReference type="InterPro" id="IPR009080">
    <property type="entry name" value="tRNAsynth_Ia_anticodon-bd"/>
</dbReference>
<evidence type="ECO:0000256" key="8">
    <source>
        <dbReference type="ARBA" id="ARBA00022723"/>
    </source>
</evidence>
<keyword evidence="5 16" id="KW-0963">Cytoplasm</keyword>
<dbReference type="GO" id="GO:0004825">
    <property type="term" value="F:methionine-tRNA ligase activity"/>
    <property type="evidence" value="ECO:0007669"/>
    <property type="project" value="UniProtKB-UniRule"/>
</dbReference>
<evidence type="ECO:0000256" key="12">
    <source>
        <dbReference type="ARBA" id="ARBA00022884"/>
    </source>
</evidence>
<name>A0A7X3G4L8_9BURK</name>
<dbReference type="Pfam" id="PF08264">
    <property type="entry name" value="Anticodon_1"/>
    <property type="match status" value="1"/>
</dbReference>
<feature type="binding site" evidence="16">
    <location>
        <position position="164"/>
    </location>
    <ligand>
        <name>Zn(2+)</name>
        <dbReference type="ChEBI" id="CHEBI:29105"/>
    </ligand>
</feature>
<keyword evidence="13 16" id="KW-0648">Protein biosynthesis</keyword>
<dbReference type="GO" id="GO:0046872">
    <property type="term" value="F:metal ion binding"/>
    <property type="evidence" value="ECO:0007669"/>
    <property type="project" value="UniProtKB-KW"/>
</dbReference>
<keyword evidence="11 16" id="KW-0067">ATP-binding</keyword>
<dbReference type="InterPro" id="IPR041872">
    <property type="entry name" value="Anticodon_Met"/>
</dbReference>
<dbReference type="AlphaFoldDB" id="A0A7X3G4L8"/>
<dbReference type="InterPro" id="IPR029038">
    <property type="entry name" value="MetRS_Zn"/>
</dbReference>
<comment type="subunit">
    <text evidence="4 16">Homodimer.</text>
</comment>
<dbReference type="HAMAP" id="MF_00098">
    <property type="entry name" value="Met_tRNA_synth_type1"/>
    <property type="match status" value="1"/>
</dbReference>
<keyword evidence="7 16" id="KW-0436">Ligase</keyword>
<dbReference type="NCBIfam" id="NF001100">
    <property type="entry name" value="PRK00133.1"/>
    <property type="match status" value="1"/>
</dbReference>
<dbReference type="InterPro" id="IPR002547">
    <property type="entry name" value="tRNA-bd_dom"/>
</dbReference>
<comment type="subcellular location">
    <subcellularLocation>
        <location evidence="2 16">Cytoplasm</location>
    </subcellularLocation>
</comment>
<dbReference type="PROSITE" id="PS00178">
    <property type="entry name" value="AA_TRNA_LIGASE_I"/>
    <property type="match status" value="1"/>
</dbReference>
<evidence type="ECO:0000313" key="18">
    <source>
        <dbReference type="EMBL" id="MVW62849.1"/>
    </source>
</evidence>
<dbReference type="FunFam" id="2.20.28.20:FF:000001">
    <property type="entry name" value="Methionine--tRNA ligase"/>
    <property type="match status" value="1"/>
</dbReference>
<dbReference type="NCBIfam" id="TIGR00399">
    <property type="entry name" value="metG_C_term"/>
    <property type="match status" value="1"/>
</dbReference>
<dbReference type="FunFam" id="2.40.50.140:FF:000042">
    <property type="entry name" value="Methionine--tRNA ligase"/>
    <property type="match status" value="1"/>
</dbReference>
<evidence type="ECO:0000256" key="5">
    <source>
        <dbReference type="ARBA" id="ARBA00022490"/>
    </source>
</evidence>
<feature type="binding site" evidence="16">
    <location>
        <position position="343"/>
    </location>
    <ligand>
        <name>ATP</name>
        <dbReference type="ChEBI" id="CHEBI:30616"/>
    </ligand>
</feature>
<evidence type="ECO:0000256" key="7">
    <source>
        <dbReference type="ARBA" id="ARBA00022598"/>
    </source>
</evidence>
<keyword evidence="8 16" id="KW-0479">Metal-binding</keyword>
<keyword evidence="14 16" id="KW-0030">Aminoacyl-tRNA synthetase</keyword>
<dbReference type="Gene3D" id="2.20.28.20">
    <property type="entry name" value="Methionyl-tRNA synthetase, Zn-domain"/>
    <property type="match status" value="1"/>
</dbReference>
<dbReference type="InterPro" id="IPR015413">
    <property type="entry name" value="Methionyl/Leucyl_tRNA_Synth"/>
</dbReference>
<evidence type="ECO:0000256" key="6">
    <source>
        <dbReference type="ARBA" id="ARBA00022555"/>
    </source>
</evidence>
<feature type="short sequence motif" description="'KMSKS' region" evidence="16">
    <location>
        <begin position="340"/>
        <end position="344"/>
    </location>
</feature>
<dbReference type="SUPFAM" id="SSF52374">
    <property type="entry name" value="Nucleotidylyl transferase"/>
    <property type="match status" value="1"/>
</dbReference>
<evidence type="ECO:0000256" key="11">
    <source>
        <dbReference type="ARBA" id="ARBA00022840"/>
    </source>
</evidence>
<evidence type="ECO:0000256" key="10">
    <source>
        <dbReference type="ARBA" id="ARBA00022833"/>
    </source>
</evidence>
<dbReference type="GO" id="GO:0005829">
    <property type="term" value="C:cytosol"/>
    <property type="evidence" value="ECO:0007669"/>
    <property type="project" value="TreeGrafter"/>
</dbReference>
<keyword evidence="9 16" id="KW-0547">Nucleotide-binding</keyword>
<dbReference type="PANTHER" id="PTHR45765">
    <property type="entry name" value="METHIONINE--TRNA LIGASE"/>
    <property type="match status" value="1"/>
</dbReference>
<evidence type="ECO:0000256" key="9">
    <source>
        <dbReference type="ARBA" id="ARBA00022741"/>
    </source>
</evidence>
<comment type="similarity">
    <text evidence="3 16">Belongs to the class-I aminoacyl-tRNA synthetase family. MetG type 1 subfamily.</text>
</comment>
<feature type="binding site" evidence="16">
    <location>
        <position position="161"/>
    </location>
    <ligand>
        <name>Zn(2+)</name>
        <dbReference type="ChEBI" id="CHEBI:29105"/>
    </ligand>
</feature>
<dbReference type="RefSeq" id="WP_056137241.1">
    <property type="nucleotide sequence ID" value="NZ_WSES01000007.1"/>
</dbReference>
<evidence type="ECO:0000256" key="4">
    <source>
        <dbReference type="ARBA" id="ARBA00011738"/>
    </source>
</evidence>
<dbReference type="GO" id="GO:0006431">
    <property type="term" value="P:methionyl-tRNA aminoacylation"/>
    <property type="evidence" value="ECO:0007669"/>
    <property type="project" value="UniProtKB-UniRule"/>
</dbReference>
<feature type="short sequence motif" description="'HIGH' region" evidence="16">
    <location>
        <begin position="12"/>
        <end position="22"/>
    </location>
</feature>
<proteinExistence type="inferred from homology"/>
<dbReference type="Pfam" id="PF09334">
    <property type="entry name" value="tRNA-synt_1g"/>
    <property type="match status" value="1"/>
</dbReference>
<feature type="binding site" evidence="16">
    <location>
        <position position="151"/>
    </location>
    <ligand>
        <name>Zn(2+)</name>
        <dbReference type="ChEBI" id="CHEBI:29105"/>
    </ligand>
</feature>